<dbReference type="EMBL" id="MZXV01000012">
    <property type="protein sequence ID" value="PZV40127.1"/>
    <property type="molecule type" value="Genomic_DNA"/>
</dbReference>
<dbReference type="Proteomes" id="UP000248616">
    <property type="component" value="Unassembled WGS sequence"/>
</dbReference>
<comment type="caution">
    <text evidence="4">The sequence shown here is derived from an EMBL/GenBank/DDBJ whole genome shotgun (WGS) entry which is preliminary data.</text>
</comment>
<keyword evidence="2" id="KW-0812">Transmembrane</keyword>
<dbReference type="OrthoDB" id="8084762at2"/>
<dbReference type="Pfam" id="PF04956">
    <property type="entry name" value="TrbC"/>
    <property type="match status" value="1"/>
</dbReference>
<evidence type="ECO:0000313" key="5">
    <source>
        <dbReference type="Proteomes" id="UP000248616"/>
    </source>
</evidence>
<evidence type="ECO:0000256" key="2">
    <source>
        <dbReference type="SAM" id="Phobius"/>
    </source>
</evidence>
<evidence type="ECO:0008006" key="6">
    <source>
        <dbReference type="Google" id="ProtNLM"/>
    </source>
</evidence>
<keyword evidence="3" id="KW-0732">Signal</keyword>
<dbReference type="GO" id="GO:0016020">
    <property type="term" value="C:membrane"/>
    <property type="evidence" value="ECO:0007669"/>
    <property type="project" value="UniProtKB-SubCell"/>
</dbReference>
<feature type="transmembrane region" description="Helical" evidence="2">
    <location>
        <begin position="72"/>
        <end position="94"/>
    </location>
</feature>
<dbReference type="RefSeq" id="WP_111542658.1">
    <property type="nucleotide sequence ID" value="NZ_MZXV01000012.1"/>
</dbReference>
<sequence length="104" mass="10731">MEYRKAGKIALKLALASAVGIALAPATAYAQSAAPVENVLEWFVGVLQGNIARSFAIIAVCFLGFLAMTGRLAWMMAFSIIIGIALIFGAAQLVDAVRATAGGS</sequence>
<protein>
    <recommendedName>
        <fullName evidence="6">Type VI secretion protein</fullName>
    </recommendedName>
</protein>
<keyword evidence="2" id="KW-1133">Transmembrane helix</keyword>
<proteinExistence type="predicted"/>
<feature type="chain" id="PRO_5015882057" description="Type VI secretion protein" evidence="3">
    <location>
        <begin position="31"/>
        <end position="104"/>
    </location>
</feature>
<reference evidence="5" key="1">
    <citation type="submission" date="2017-03" db="EMBL/GenBank/DDBJ databases">
        <authorList>
            <person name="Safronova V.I."/>
            <person name="Sazanova A.L."/>
            <person name="Chirak E.R."/>
        </authorList>
    </citation>
    <scope>NUCLEOTIDE SEQUENCE [LARGE SCALE GENOMIC DNA]</scope>
    <source>
        <strain evidence="5">Ach-343</strain>
    </source>
</reference>
<keyword evidence="2" id="KW-0472">Membrane</keyword>
<feature type="transmembrane region" description="Helical" evidence="2">
    <location>
        <begin position="42"/>
        <end position="65"/>
    </location>
</feature>
<comment type="subcellular location">
    <subcellularLocation>
        <location evidence="1">Membrane</location>
        <topology evidence="1">Multi-pass membrane protein</topology>
    </subcellularLocation>
</comment>
<name>A0A2W7CAQ8_9HYPH</name>
<feature type="signal peptide" evidence="3">
    <location>
        <begin position="1"/>
        <end position="30"/>
    </location>
</feature>
<dbReference type="AlphaFoldDB" id="A0A2W7CAQ8"/>
<gene>
    <name evidence="4" type="ORF">B5V02_02350</name>
</gene>
<keyword evidence="5" id="KW-1185">Reference proteome</keyword>
<evidence type="ECO:0000256" key="3">
    <source>
        <dbReference type="SAM" id="SignalP"/>
    </source>
</evidence>
<accession>A0A2W7CAQ8</accession>
<evidence type="ECO:0000313" key="4">
    <source>
        <dbReference type="EMBL" id="PZV40127.1"/>
    </source>
</evidence>
<organism evidence="4 5">
    <name type="scientific">Mesorhizobium kowhaii</name>
    <dbReference type="NCBI Taxonomy" id="1300272"/>
    <lineage>
        <taxon>Bacteria</taxon>
        <taxon>Pseudomonadati</taxon>
        <taxon>Pseudomonadota</taxon>
        <taxon>Alphaproteobacteria</taxon>
        <taxon>Hyphomicrobiales</taxon>
        <taxon>Phyllobacteriaceae</taxon>
        <taxon>Mesorhizobium</taxon>
    </lineage>
</organism>
<evidence type="ECO:0000256" key="1">
    <source>
        <dbReference type="ARBA" id="ARBA00004141"/>
    </source>
</evidence>
<dbReference type="InterPro" id="IPR007039">
    <property type="entry name" value="TrbC/VirB2"/>
</dbReference>